<dbReference type="SMART" id="SM00248">
    <property type="entry name" value="ANK"/>
    <property type="match status" value="4"/>
</dbReference>
<evidence type="ECO:0000256" key="2">
    <source>
        <dbReference type="ARBA" id="ARBA00022692"/>
    </source>
</evidence>
<dbReference type="Gene3D" id="1.25.40.20">
    <property type="entry name" value="Ankyrin repeat-containing domain"/>
    <property type="match status" value="1"/>
</dbReference>
<sequence length="435" mass="48313">MVKLPNPMNYLTNMSFNHSFKHTFKLASFGPSAFIQASSQNHTYRDFVVKLTKTRRSALSETDKFGWTPLHYTAHFGTVDIFKVFLDHIGSSTACKRDKQGMTVIRIAAREGEVTILKELEYKFPEIWDLQDNKGQTAFHLAVERGKLDCVKFIIATKLSHYGLINQKDNEGNTALHLAAIHGKNQQIFELLIKDCRVDKSARNMEGFTVIDIILLKEYGYFEKTWNAMSVASNGGLESLEHAINKDGRKTRSTEPTTTNQEQLQTTWSPVAIEAQPQLIPNKRPEPAAIKKPSSDQLHTVARINLLVTTLIATVSFAAGFTIPGGYKSDGPEEGMAILSRKLAFRVFVIANALAFCFSSTSVLLHYCKSFVEKLDAHAFYTYITSLLMGYGTNAMVIAFVSGTYAALSDSPGLAKAVLSIGCSFFGIQLLVYFG</sequence>
<feature type="transmembrane region" description="Helical" evidence="8">
    <location>
        <begin position="380"/>
        <end position="408"/>
    </location>
</feature>
<accession>A0A7J8RDE3</accession>
<evidence type="ECO:0000256" key="6">
    <source>
        <dbReference type="ARBA" id="ARBA00023136"/>
    </source>
</evidence>
<dbReference type="AlphaFoldDB" id="A0A7J8RDE3"/>
<evidence type="ECO:0000256" key="1">
    <source>
        <dbReference type="ARBA" id="ARBA00004141"/>
    </source>
</evidence>
<comment type="subcellular location">
    <subcellularLocation>
        <location evidence="1">Membrane</location>
        <topology evidence="1">Multi-pass membrane protein</topology>
    </subcellularLocation>
</comment>
<protein>
    <recommendedName>
        <fullName evidence="9">PGG domain-containing protein</fullName>
    </recommendedName>
</protein>
<keyword evidence="11" id="KW-1185">Reference proteome</keyword>
<dbReference type="SUPFAM" id="SSF48403">
    <property type="entry name" value="Ankyrin repeat"/>
    <property type="match status" value="1"/>
</dbReference>
<feature type="transmembrane region" description="Helical" evidence="8">
    <location>
        <begin position="301"/>
        <end position="323"/>
    </location>
</feature>
<keyword evidence="6 8" id="KW-0472">Membrane</keyword>
<feature type="transmembrane region" description="Helical" evidence="8">
    <location>
        <begin position="343"/>
        <end position="368"/>
    </location>
</feature>
<keyword evidence="2 8" id="KW-0812">Transmembrane</keyword>
<keyword evidence="5 7" id="KW-0040">ANK repeat</keyword>
<dbReference type="PANTHER" id="PTHR24186:SF50">
    <property type="entry name" value="ANKYRIN REPEAT-CONTAINING PROTEIN ITN1-LIKE ISOFORM X1"/>
    <property type="match status" value="1"/>
</dbReference>
<reference evidence="10 11" key="1">
    <citation type="journal article" date="2019" name="Genome Biol. Evol.">
        <title>Insights into the evolution of the New World diploid cottons (Gossypium, subgenus Houzingenia) based on genome sequencing.</title>
        <authorList>
            <person name="Grover C.E."/>
            <person name="Arick M.A. 2nd"/>
            <person name="Thrash A."/>
            <person name="Conover J.L."/>
            <person name="Sanders W.S."/>
            <person name="Peterson D.G."/>
            <person name="Frelichowski J.E."/>
            <person name="Scheffler J.A."/>
            <person name="Scheffler B.E."/>
            <person name="Wendel J.F."/>
        </authorList>
    </citation>
    <scope>NUCLEOTIDE SEQUENCE [LARGE SCALE GENOMIC DNA]</scope>
    <source>
        <strain evidence="10">27</strain>
        <tissue evidence="10">Leaf</tissue>
    </source>
</reference>
<keyword evidence="4 8" id="KW-1133">Transmembrane helix</keyword>
<name>A0A7J8RDE3_GOSDV</name>
<evidence type="ECO:0000256" key="5">
    <source>
        <dbReference type="ARBA" id="ARBA00023043"/>
    </source>
</evidence>
<evidence type="ECO:0000256" key="3">
    <source>
        <dbReference type="ARBA" id="ARBA00022737"/>
    </source>
</evidence>
<keyword evidence="3" id="KW-0677">Repeat</keyword>
<feature type="transmembrane region" description="Helical" evidence="8">
    <location>
        <begin position="414"/>
        <end position="434"/>
    </location>
</feature>
<dbReference type="PROSITE" id="PS50088">
    <property type="entry name" value="ANK_REPEAT"/>
    <property type="match status" value="2"/>
</dbReference>
<proteinExistence type="predicted"/>
<dbReference type="PANTHER" id="PTHR24186">
    <property type="entry name" value="PROTEIN PHOSPHATASE 1 REGULATORY SUBUNIT"/>
    <property type="match status" value="1"/>
</dbReference>
<feature type="repeat" description="ANK" evidence="7">
    <location>
        <begin position="171"/>
        <end position="194"/>
    </location>
</feature>
<dbReference type="InterPro" id="IPR026961">
    <property type="entry name" value="PGG_dom"/>
</dbReference>
<dbReference type="Pfam" id="PF12796">
    <property type="entry name" value="Ank_2"/>
    <property type="match status" value="2"/>
</dbReference>
<evidence type="ECO:0000313" key="11">
    <source>
        <dbReference type="Proteomes" id="UP000593561"/>
    </source>
</evidence>
<evidence type="ECO:0000259" key="9">
    <source>
        <dbReference type="Pfam" id="PF13962"/>
    </source>
</evidence>
<gene>
    <name evidence="10" type="ORF">Godav_012503</name>
</gene>
<organism evidence="10 11">
    <name type="scientific">Gossypium davidsonii</name>
    <name type="common">Davidson's cotton</name>
    <name type="synonym">Gossypium klotzschianum subsp. davidsonii</name>
    <dbReference type="NCBI Taxonomy" id="34287"/>
    <lineage>
        <taxon>Eukaryota</taxon>
        <taxon>Viridiplantae</taxon>
        <taxon>Streptophyta</taxon>
        <taxon>Embryophyta</taxon>
        <taxon>Tracheophyta</taxon>
        <taxon>Spermatophyta</taxon>
        <taxon>Magnoliopsida</taxon>
        <taxon>eudicotyledons</taxon>
        <taxon>Gunneridae</taxon>
        <taxon>Pentapetalae</taxon>
        <taxon>rosids</taxon>
        <taxon>malvids</taxon>
        <taxon>Malvales</taxon>
        <taxon>Malvaceae</taxon>
        <taxon>Malvoideae</taxon>
        <taxon>Gossypium</taxon>
    </lineage>
</organism>
<feature type="domain" description="PGG" evidence="9">
    <location>
        <begin position="298"/>
        <end position="406"/>
    </location>
</feature>
<feature type="repeat" description="ANK" evidence="7">
    <location>
        <begin position="134"/>
        <end position="155"/>
    </location>
</feature>
<dbReference type="InterPro" id="IPR036770">
    <property type="entry name" value="Ankyrin_rpt-contain_sf"/>
</dbReference>
<evidence type="ECO:0000313" key="10">
    <source>
        <dbReference type="EMBL" id="MBA0611848.1"/>
    </source>
</evidence>
<dbReference type="Pfam" id="PF13962">
    <property type="entry name" value="PGG"/>
    <property type="match status" value="1"/>
</dbReference>
<dbReference type="GO" id="GO:0005886">
    <property type="term" value="C:plasma membrane"/>
    <property type="evidence" value="ECO:0007669"/>
    <property type="project" value="TreeGrafter"/>
</dbReference>
<dbReference type="PROSITE" id="PS50297">
    <property type="entry name" value="ANK_REP_REGION"/>
    <property type="match status" value="2"/>
</dbReference>
<comment type="caution">
    <text evidence="10">The sequence shown here is derived from an EMBL/GenBank/DDBJ whole genome shotgun (WGS) entry which is preliminary data.</text>
</comment>
<evidence type="ECO:0000256" key="7">
    <source>
        <dbReference type="PROSITE-ProRule" id="PRU00023"/>
    </source>
</evidence>
<dbReference type="Proteomes" id="UP000593561">
    <property type="component" value="Unassembled WGS sequence"/>
</dbReference>
<dbReference type="InterPro" id="IPR002110">
    <property type="entry name" value="Ankyrin_rpt"/>
</dbReference>
<evidence type="ECO:0000256" key="4">
    <source>
        <dbReference type="ARBA" id="ARBA00022989"/>
    </source>
</evidence>
<evidence type="ECO:0000256" key="8">
    <source>
        <dbReference type="SAM" id="Phobius"/>
    </source>
</evidence>
<dbReference type="EMBL" id="JABFAC010000004">
    <property type="protein sequence ID" value="MBA0611848.1"/>
    <property type="molecule type" value="Genomic_DNA"/>
</dbReference>